<dbReference type="EMBL" id="SSHJ02000009">
    <property type="protein sequence ID" value="MFN0257616.1"/>
    <property type="molecule type" value="Genomic_DNA"/>
</dbReference>
<evidence type="ECO:0000313" key="2">
    <source>
        <dbReference type="Proteomes" id="UP001517247"/>
    </source>
</evidence>
<evidence type="ECO:0000313" key="1">
    <source>
        <dbReference type="EMBL" id="MFN0257616.1"/>
    </source>
</evidence>
<dbReference type="Proteomes" id="UP001517247">
    <property type="component" value="Unassembled WGS sequence"/>
</dbReference>
<accession>A0ABW9JES3</accession>
<sequence>MGTIFNLFGLLCIIALLGHWHTDRDLLGGKITNLRITNLRITNKQITNQPITNQQTNQITKSPDLQIANQPNTQKNKQLLEIAKSQIGVREASGNNDGYEVETYLAYTGNKKGEPWCASFVSWVFGKAGYTAPRTAWSPSLFPKARLVAAGKPAMVFGIYFPDKGRIAHAEIVEKQKDNWLCTIEGNTNIEGSREGDGVYRKMRHIKTIKYYADWINMEGGRK</sequence>
<name>A0ABW9JES3_9SPHI</name>
<organism evidence="1 2">
    <name type="scientific">Pedobacter ureilyticus</name>
    <dbReference type="NCBI Taxonomy" id="1393051"/>
    <lineage>
        <taxon>Bacteria</taxon>
        <taxon>Pseudomonadati</taxon>
        <taxon>Bacteroidota</taxon>
        <taxon>Sphingobacteriia</taxon>
        <taxon>Sphingobacteriales</taxon>
        <taxon>Sphingobacteriaceae</taxon>
        <taxon>Pedobacter</taxon>
    </lineage>
</organism>
<dbReference type="RefSeq" id="WP_246077184.1">
    <property type="nucleotide sequence ID" value="NZ_SSHJ02000009.1"/>
</dbReference>
<keyword evidence="2" id="KW-1185">Reference proteome</keyword>
<reference evidence="1 2" key="1">
    <citation type="submission" date="2024-12" db="EMBL/GenBank/DDBJ databases">
        <authorList>
            <person name="Hu S."/>
        </authorList>
    </citation>
    <scope>NUCLEOTIDE SEQUENCE [LARGE SCALE GENOMIC DNA]</scope>
    <source>
        <strain evidence="1 2">THG-T11</strain>
    </source>
</reference>
<comment type="caution">
    <text evidence="1">The sequence shown here is derived from an EMBL/GenBank/DDBJ whole genome shotgun (WGS) entry which is preliminary data.</text>
</comment>
<dbReference type="Gene3D" id="3.90.1720.10">
    <property type="entry name" value="endopeptidase domain like (from Nostoc punctiforme)"/>
    <property type="match status" value="1"/>
</dbReference>
<protein>
    <submittedName>
        <fullName evidence="1">Peptidoglycan-binding protein</fullName>
    </submittedName>
</protein>
<proteinExistence type="predicted"/>
<gene>
    <name evidence="1" type="ORF">E6A44_018675</name>
</gene>